<evidence type="ECO:0008006" key="7">
    <source>
        <dbReference type="Google" id="ProtNLM"/>
    </source>
</evidence>
<dbReference type="PANTHER" id="PTHR10353">
    <property type="entry name" value="GLYCOSYL HYDROLASE"/>
    <property type="match status" value="1"/>
</dbReference>
<evidence type="ECO:0000256" key="2">
    <source>
        <dbReference type="ARBA" id="ARBA00022801"/>
    </source>
</evidence>
<evidence type="ECO:0000313" key="5">
    <source>
        <dbReference type="EMBL" id="CAE8700245.1"/>
    </source>
</evidence>
<proteinExistence type="inferred from homology"/>
<gene>
    <name evidence="5" type="ORF">PGLA2088_LOCUS31522</name>
</gene>
<comment type="similarity">
    <text evidence="1 4">Belongs to the glycosyl hydrolase 1 family.</text>
</comment>
<evidence type="ECO:0000313" key="6">
    <source>
        <dbReference type="Proteomes" id="UP000626109"/>
    </source>
</evidence>
<dbReference type="GO" id="GO:0005975">
    <property type="term" value="P:carbohydrate metabolic process"/>
    <property type="evidence" value="ECO:0007669"/>
    <property type="project" value="InterPro"/>
</dbReference>
<comment type="caution">
    <text evidence="5">The sequence shown here is derived from an EMBL/GenBank/DDBJ whole genome shotgun (WGS) entry which is preliminary data.</text>
</comment>
<dbReference type="PANTHER" id="PTHR10353:SF36">
    <property type="entry name" value="LP05116P"/>
    <property type="match status" value="1"/>
</dbReference>
<feature type="non-terminal residue" evidence="5">
    <location>
        <position position="254"/>
    </location>
</feature>
<dbReference type="EMBL" id="CAJNNW010029433">
    <property type="protein sequence ID" value="CAE8700245.1"/>
    <property type="molecule type" value="Genomic_DNA"/>
</dbReference>
<dbReference type="InterPro" id="IPR001360">
    <property type="entry name" value="Glyco_hydro_1"/>
</dbReference>
<organism evidence="5 6">
    <name type="scientific">Polarella glacialis</name>
    <name type="common">Dinoflagellate</name>
    <dbReference type="NCBI Taxonomy" id="89957"/>
    <lineage>
        <taxon>Eukaryota</taxon>
        <taxon>Sar</taxon>
        <taxon>Alveolata</taxon>
        <taxon>Dinophyceae</taxon>
        <taxon>Suessiales</taxon>
        <taxon>Suessiaceae</taxon>
        <taxon>Polarella</taxon>
    </lineage>
</organism>
<dbReference type="Pfam" id="PF00232">
    <property type="entry name" value="Glyco_hydro_1"/>
    <property type="match status" value="1"/>
</dbReference>
<sequence>LSSRSALLSATQGLAQGSTTRMSQSSSPFVWGVATAAYQVEGAWQEGGKGLSIWDAYAHTPGKIENGDTGDVACDQYHRYEEDVLLMKELGVTAYRFSISWCRIVPDGKGKVNPEGIAYYNRLIDCCLANGITPYVTLYHWDLPLTLQLENDGWLSMETAHAFNRYASACFQAYGDRVKHWMTFNESWCSAVLGYGVGMFAPGRVSLDEPYQAGHHLCLAHGMAVKSFREQGWPAKGCVIGIANNCDYREALTQ</sequence>
<dbReference type="PROSITE" id="PS00653">
    <property type="entry name" value="GLYCOSYL_HYDROL_F1_2"/>
    <property type="match status" value="1"/>
</dbReference>
<dbReference type="Gene3D" id="3.20.20.80">
    <property type="entry name" value="Glycosidases"/>
    <property type="match status" value="1"/>
</dbReference>
<protein>
    <recommendedName>
        <fullName evidence="7">Beta-glucosidase</fullName>
    </recommendedName>
</protein>
<dbReference type="SUPFAM" id="SSF51445">
    <property type="entry name" value="(Trans)glycosidases"/>
    <property type="match status" value="1"/>
</dbReference>
<dbReference type="Proteomes" id="UP000626109">
    <property type="component" value="Unassembled WGS sequence"/>
</dbReference>
<accession>A0A813K8P3</accession>
<dbReference type="InterPro" id="IPR017853">
    <property type="entry name" value="GH"/>
</dbReference>
<evidence type="ECO:0000256" key="1">
    <source>
        <dbReference type="ARBA" id="ARBA00010838"/>
    </source>
</evidence>
<reference evidence="5" key="1">
    <citation type="submission" date="2021-02" db="EMBL/GenBank/DDBJ databases">
        <authorList>
            <person name="Dougan E. K."/>
            <person name="Rhodes N."/>
            <person name="Thang M."/>
            <person name="Chan C."/>
        </authorList>
    </citation>
    <scope>NUCLEOTIDE SEQUENCE</scope>
</reference>
<dbReference type="GO" id="GO:0008422">
    <property type="term" value="F:beta-glucosidase activity"/>
    <property type="evidence" value="ECO:0007669"/>
    <property type="project" value="TreeGrafter"/>
</dbReference>
<evidence type="ECO:0000256" key="3">
    <source>
        <dbReference type="ARBA" id="ARBA00023295"/>
    </source>
</evidence>
<evidence type="ECO:0000256" key="4">
    <source>
        <dbReference type="RuleBase" id="RU003690"/>
    </source>
</evidence>
<keyword evidence="3" id="KW-0326">Glycosidase</keyword>
<dbReference type="InterPro" id="IPR033132">
    <property type="entry name" value="GH_1_N_CS"/>
</dbReference>
<feature type="non-terminal residue" evidence="5">
    <location>
        <position position="1"/>
    </location>
</feature>
<name>A0A813K8P3_POLGL</name>
<dbReference type="AlphaFoldDB" id="A0A813K8P3"/>
<keyword evidence="2" id="KW-0378">Hydrolase</keyword>